<protein>
    <submittedName>
        <fullName evidence="4">Putative methyltransferase</fullName>
    </submittedName>
</protein>
<dbReference type="RefSeq" id="WP_016491600.1">
    <property type="nucleotide sequence ID" value="NC_021499.1"/>
</dbReference>
<keyword evidence="5" id="KW-1185">Reference proteome</keyword>
<dbReference type="Pfam" id="PF13489">
    <property type="entry name" value="Methyltransf_23"/>
    <property type="match status" value="1"/>
</dbReference>
<dbReference type="PANTHER" id="PTHR43464">
    <property type="entry name" value="METHYLTRANSFERASE"/>
    <property type="match status" value="1"/>
</dbReference>
<evidence type="ECO:0000313" key="4">
    <source>
        <dbReference type="EMBL" id="BAN47398.1"/>
    </source>
</evidence>
<dbReference type="OrthoDB" id="9791837at2"/>
<keyword evidence="2 4" id="KW-0808">Transferase</keyword>
<reference evidence="4 5" key="1">
    <citation type="journal article" date="2013" name="Genome Announc.">
        <title>Complete Genome Sequence of the Carbazole Degrader Pseudomonas resinovorans Strain CA10 (NBRC 106553).</title>
        <authorList>
            <person name="Shintani M."/>
            <person name="Hosoyama A."/>
            <person name="Ohji S."/>
            <person name="Tsuchikane K."/>
            <person name="Takarada H."/>
            <person name="Yamazoe A."/>
            <person name="Fujita N."/>
            <person name="Nojiri H."/>
        </authorList>
    </citation>
    <scope>NUCLEOTIDE SEQUENCE [LARGE SCALE GENOMIC DNA]</scope>
    <source>
        <strain evidence="4 5">NBRC 106553</strain>
    </source>
</reference>
<dbReference type="GO" id="GO:0008168">
    <property type="term" value="F:methyltransferase activity"/>
    <property type="evidence" value="ECO:0007669"/>
    <property type="project" value="UniProtKB-KW"/>
</dbReference>
<evidence type="ECO:0000313" key="5">
    <source>
        <dbReference type="Proteomes" id="UP000015503"/>
    </source>
</evidence>
<dbReference type="GO" id="GO:0032259">
    <property type="term" value="P:methylation"/>
    <property type="evidence" value="ECO:0007669"/>
    <property type="project" value="UniProtKB-KW"/>
</dbReference>
<dbReference type="STRING" id="1245471.PCA10_16660"/>
<accession>S6AP41</accession>
<dbReference type="HOGENOM" id="CLU_049749_1_1_6"/>
<dbReference type="Proteomes" id="UP000015503">
    <property type="component" value="Chromosome"/>
</dbReference>
<dbReference type="SUPFAM" id="SSF53335">
    <property type="entry name" value="S-adenosyl-L-methionine-dependent methyltransferases"/>
    <property type="match status" value="1"/>
</dbReference>
<evidence type="ECO:0000256" key="2">
    <source>
        <dbReference type="ARBA" id="ARBA00022679"/>
    </source>
</evidence>
<dbReference type="EMBL" id="AP013068">
    <property type="protein sequence ID" value="BAN47398.1"/>
    <property type="molecule type" value="Genomic_DNA"/>
</dbReference>
<dbReference type="eggNOG" id="COG2227">
    <property type="taxonomic scope" value="Bacteria"/>
</dbReference>
<proteinExistence type="predicted"/>
<name>S6AP41_METRE</name>
<dbReference type="Gene3D" id="3.40.50.150">
    <property type="entry name" value="Vaccinia Virus protein VP39"/>
    <property type="match status" value="1"/>
</dbReference>
<dbReference type="CDD" id="cd02440">
    <property type="entry name" value="AdoMet_MTases"/>
    <property type="match status" value="1"/>
</dbReference>
<evidence type="ECO:0000256" key="3">
    <source>
        <dbReference type="ARBA" id="ARBA00022691"/>
    </source>
</evidence>
<dbReference type="InterPro" id="IPR029063">
    <property type="entry name" value="SAM-dependent_MTases_sf"/>
</dbReference>
<gene>
    <name evidence="4" type="ORF">PCA10_16660</name>
</gene>
<dbReference type="KEGG" id="pre:PCA10_16660"/>
<dbReference type="AlphaFoldDB" id="S6AP41"/>
<dbReference type="PANTHER" id="PTHR43464:SF19">
    <property type="entry name" value="UBIQUINONE BIOSYNTHESIS O-METHYLTRANSFERASE, MITOCHONDRIAL"/>
    <property type="match status" value="1"/>
</dbReference>
<organism evidence="4 5">
    <name type="scientific">Metapseudomonas resinovorans NBRC 106553</name>
    <dbReference type="NCBI Taxonomy" id="1245471"/>
    <lineage>
        <taxon>Bacteria</taxon>
        <taxon>Pseudomonadati</taxon>
        <taxon>Pseudomonadota</taxon>
        <taxon>Gammaproteobacteria</taxon>
        <taxon>Pseudomonadales</taxon>
        <taxon>Pseudomonadaceae</taxon>
        <taxon>Metapseudomonas</taxon>
    </lineage>
</organism>
<keyword evidence="1 4" id="KW-0489">Methyltransferase</keyword>
<keyword evidence="3" id="KW-0949">S-adenosyl-L-methionine</keyword>
<dbReference type="PATRIC" id="fig|1245471.3.peg.1685"/>
<sequence>MTGDNRKQLGHSWHANALAWTRAVRESRIESRQLATDRAIVEAVLARRPARVLDLGCGEGWLSRALVERGLQVLGVDASAPLVAAAQQAGGEFRCLDYQALQADPGRLGRFDAVVCNFALFEEDLEPLLLALRQLLGDDGRLLIQTVHPWQARGQDGYRDGWRREDFSAFGGEFPEPMPWYFRTLESWCALLRRCGYRIDALGEPAHPHTGEPLSLLLEAIPINLA</sequence>
<evidence type="ECO:0000256" key="1">
    <source>
        <dbReference type="ARBA" id="ARBA00022603"/>
    </source>
</evidence>